<dbReference type="Proteomes" id="UP000386466">
    <property type="component" value="Unassembled WGS sequence"/>
</dbReference>
<evidence type="ECO:0000313" key="2">
    <source>
        <dbReference type="Proteomes" id="UP000386466"/>
    </source>
</evidence>
<gene>
    <name evidence="1" type="ORF">LYPA_23C008430</name>
</gene>
<dbReference type="AlphaFoldDB" id="A0A485MCZ4"/>
<organism evidence="1 2">
    <name type="scientific">Lynx pardinus</name>
    <name type="common">Iberian lynx</name>
    <name type="synonym">Felis pardina</name>
    <dbReference type="NCBI Taxonomy" id="191816"/>
    <lineage>
        <taxon>Eukaryota</taxon>
        <taxon>Metazoa</taxon>
        <taxon>Chordata</taxon>
        <taxon>Craniata</taxon>
        <taxon>Vertebrata</taxon>
        <taxon>Euteleostomi</taxon>
        <taxon>Mammalia</taxon>
        <taxon>Eutheria</taxon>
        <taxon>Laurasiatheria</taxon>
        <taxon>Carnivora</taxon>
        <taxon>Feliformia</taxon>
        <taxon>Felidae</taxon>
        <taxon>Felinae</taxon>
        <taxon>Lynx</taxon>
    </lineage>
</organism>
<keyword evidence="2" id="KW-1185">Reference proteome</keyword>
<feature type="non-terminal residue" evidence="1">
    <location>
        <position position="60"/>
    </location>
</feature>
<dbReference type="EMBL" id="CAAGRJ010000508">
    <property type="protein sequence ID" value="VFV18104.1"/>
    <property type="molecule type" value="Genomic_DNA"/>
</dbReference>
<name>A0A485MCZ4_LYNPA</name>
<reference evidence="1 2" key="1">
    <citation type="submission" date="2019-01" db="EMBL/GenBank/DDBJ databases">
        <authorList>
            <person name="Alioto T."/>
            <person name="Alioto T."/>
        </authorList>
    </citation>
    <scope>NUCLEOTIDE SEQUENCE [LARGE SCALE GENOMIC DNA]</scope>
</reference>
<sequence>MFDPLRTQLRSSPKPPLGVVSDFITSFHLNPPGNGTILLLFLGQESLDPERLVRRHGEKR</sequence>
<evidence type="ECO:0000313" key="1">
    <source>
        <dbReference type="EMBL" id="VFV18104.1"/>
    </source>
</evidence>
<proteinExistence type="predicted"/>
<protein>
    <submittedName>
        <fullName evidence="1">Uncharacterized protein</fullName>
    </submittedName>
</protein>
<accession>A0A485MCZ4</accession>